<feature type="region of interest" description="Disordered" evidence="1">
    <location>
        <begin position="37"/>
        <end position="89"/>
    </location>
</feature>
<gene>
    <name evidence="2" type="ORF">EV420DRAFT_37983</name>
</gene>
<evidence type="ECO:0000313" key="2">
    <source>
        <dbReference type="EMBL" id="KAK0469506.1"/>
    </source>
</evidence>
<evidence type="ECO:0000313" key="3">
    <source>
        <dbReference type="Proteomes" id="UP001175211"/>
    </source>
</evidence>
<feature type="compositionally biased region" description="Polar residues" evidence="1">
    <location>
        <begin position="59"/>
        <end position="68"/>
    </location>
</feature>
<organism evidence="2 3">
    <name type="scientific">Armillaria tabescens</name>
    <name type="common">Ringless honey mushroom</name>
    <name type="synonym">Agaricus tabescens</name>
    <dbReference type="NCBI Taxonomy" id="1929756"/>
    <lineage>
        <taxon>Eukaryota</taxon>
        <taxon>Fungi</taxon>
        <taxon>Dikarya</taxon>
        <taxon>Basidiomycota</taxon>
        <taxon>Agaricomycotina</taxon>
        <taxon>Agaricomycetes</taxon>
        <taxon>Agaricomycetidae</taxon>
        <taxon>Agaricales</taxon>
        <taxon>Marasmiineae</taxon>
        <taxon>Physalacriaceae</taxon>
        <taxon>Desarmillaria</taxon>
    </lineage>
</organism>
<name>A0AA39NPQ9_ARMTA</name>
<keyword evidence="3" id="KW-1185">Reference proteome</keyword>
<dbReference type="Proteomes" id="UP001175211">
    <property type="component" value="Unassembled WGS sequence"/>
</dbReference>
<proteinExistence type="predicted"/>
<dbReference type="AlphaFoldDB" id="A0AA39NPQ9"/>
<reference evidence="2" key="1">
    <citation type="submission" date="2023-06" db="EMBL/GenBank/DDBJ databases">
        <authorList>
            <consortium name="Lawrence Berkeley National Laboratory"/>
            <person name="Ahrendt S."/>
            <person name="Sahu N."/>
            <person name="Indic B."/>
            <person name="Wong-Bajracharya J."/>
            <person name="Merenyi Z."/>
            <person name="Ke H.-M."/>
            <person name="Monk M."/>
            <person name="Kocsube S."/>
            <person name="Drula E."/>
            <person name="Lipzen A."/>
            <person name="Balint B."/>
            <person name="Henrissat B."/>
            <person name="Andreopoulos B."/>
            <person name="Martin F.M."/>
            <person name="Harder C.B."/>
            <person name="Rigling D."/>
            <person name="Ford K.L."/>
            <person name="Foster G.D."/>
            <person name="Pangilinan J."/>
            <person name="Papanicolaou A."/>
            <person name="Barry K."/>
            <person name="LaButti K."/>
            <person name="Viragh M."/>
            <person name="Koriabine M."/>
            <person name="Yan M."/>
            <person name="Riley R."/>
            <person name="Champramary S."/>
            <person name="Plett K.L."/>
            <person name="Tsai I.J."/>
            <person name="Slot J."/>
            <person name="Sipos G."/>
            <person name="Plett J."/>
            <person name="Nagy L.G."/>
            <person name="Grigoriev I.V."/>
        </authorList>
    </citation>
    <scope>NUCLEOTIDE SEQUENCE</scope>
    <source>
        <strain evidence="2">CCBAS 213</strain>
    </source>
</reference>
<sequence length="211" mass="23997">MLGARLQFLYSLILPRPPFEIPPSHHDPIRHIRNSRRHTLSTHPSKISWDSAQDYDAGQTLTRPTSPYTPAKIARHRRNSATDTPRSTVSKKSRRATTCCCSCHCPYTTPKCSVDSELNMIQAAPTLDLPYVEDNDIFGPTLEMPPHILRKRKSKLPSRPASEYSFPRIYSKDHFYQHSRRHSGDSFGSVKVHRPLTKCLNAQTKAYSSAN</sequence>
<protein>
    <submittedName>
        <fullName evidence="2">Uncharacterized protein</fullName>
    </submittedName>
</protein>
<feature type="compositionally biased region" description="Polar residues" evidence="1">
    <location>
        <begin position="41"/>
        <end position="51"/>
    </location>
</feature>
<accession>A0AA39NPQ9</accession>
<dbReference type="EMBL" id="JAUEPS010000001">
    <property type="protein sequence ID" value="KAK0469506.1"/>
    <property type="molecule type" value="Genomic_DNA"/>
</dbReference>
<comment type="caution">
    <text evidence="2">The sequence shown here is derived from an EMBL/GenBank/DDBJ whole genome shotgun (WGS) entry which is preliminary data.</text>
</comment>
<evidence type="ECO:0000256" key="1">
    <source>
        <dbReference type="SAM" id="MobiDB-lite"/>
    </source>
</evidence>
<dbReference type="RefSeq" id="XP_060339299.1">
    <property type="nucleotide sequence ID" value="XM_060481893.1"/>
</dbReference>
<dbReference type="GeneID" id="85365441"/>